<keyword evidence="10" id="KW-1015">Disulfide bond</keyword>
<dbReference type="InterPro" id="IPR005103">
    <property type="entry name" value="AA9_LPMO"/>
</dbReference>
<dbReference type="PANTHER" id="PTHR33353">
    <property type="entry name" value="PUTATIVE (AFU_ORTHOLOGUE AFUA_1G12560)-RELATED"/>
    <property type="match status" value="1"/>
</dbReference>
<comment type="caution">
    <text evidence="18">The sequence shown here is derived from an EMBL/GenBank/DDBJ whole genome shotgun (WGS) entry which is preliminary data.</text>
</comment>
<dbReference type="OrthoDB" id="4849160at2759"/>
<keyword evidence="3" id="KW-0964">Secreted</keyword>
<dbReference type="InterPro" id="IPR049892">
    <property type="entry name" value="AA9"/>
</dbReference>
<evidence type="ECO:0000256" key="10">
    <source>
        <dbReference type="ARBA" id="ARBA00023157"/>
    </source>
</evidence>
<comment type="catalytic activity">
    <reaction evidence="14">
        <text>[(1-&gt;4)-beta-D-glucosyl]n+m + reduced acceptor + O2 = 4-dehydro-beta-D-glucosyl-[(1-&gt;4)-beta-D-glucosyl]n-1 + [(1-&gt;4)-beta-D-glucosyl]m + acceptor + H2O.</text>
        <dbReference type="EC" id="1.14.99.56"/>
    </reaction>
</comment>
<dbReference type="Pfam" id="PF03443">
    <property type="entry name" value="AA9"/>
    <property type="match status" value="1"/>
</dbReference>
<evidence type="ECO:0000313" key="19">
    <source>
        <dbReference type="Proteomes" id="UP000184267"/>
    </source>
</evidence>
<feature type="signal peptide" evidence="16">
    <location>
        <begin position="1"/>
        <end position="23"/>
    </location>
</feature>
<proteinExistence type="inferred from homology"/>
<comment type="similarity">
    <text evidence="13">Belongs to the polysaccharide monooxygenase AA9 family.</text>
</comment>
<evidence type="ECO:0000256" key="14">
    <source>
        <dbReference type="ARBA" id="ARBA00045077"/>
    </source>
</evidence>
<dbReference type="Proteomes" id="UP000184267">
    <property type="component" value="Unassembled WGS sequence"/>
</dbReference>
<gene>
    <name evidence="18" type="ORF">TRAPUB_8920</name>
</gene>
<dbReference type="GO" id="GO:0005576">
    <property type="term" value="C:extracellular region"/>
    <property type="evidence" value="ECO:0007669"/>
    <property type="project" value="UniProtKB-SubCell"/>
</dbReference>
<keyword evidence="11" id="KW-0119">Carbohydrate metabolism</keyword>
<evidence type="ECO:0000256" key="7">
    <source>
        <dbReference type="ARBA" id="ARBA00023002"/>
    </source>
</evidence>
<feature type="chain" id="PRO_5012160064" description="lytic cellulose monooxygenase (C4-dehydrogenating)" evidence="16">
    <location>
        <begin position="24"/>
        <end position="199"/>
    </location>
</feature>
<evidence type="ECO:0000256" key="6">
    <source>
        <dbReference type="ARBA" id="ARBA00023001"/>
    </source>
</evidence>
<keyword evidence="7" id="KW-0560">Oxidoreductase</keyword>
<evidence type="ECO:0000313" key="18">
    <source>
        <dbReference type="EMBL" id="OJT14517.1"/>
    </source>
</evidence>
<evidence type="ECO:0000259" key="17">
    <source>
        <dbReference type="Pfam" id="PF03443"/>
    </source>
</evidence>
<evidence type="ECO:0000256" key="3">
    <source>
        <dbReference type="ARBA" id="ARBA00022525"/>
    </source>
</evidence>
<organism evidence="18 19">
    <name type="scientific">Trametes pubescens</name>
    <name type="common">White-rot fungus</name>
    <dbReference type="NCBI Taxonomy" id="154538"/>
    <lineage>
        <taxon>Eukaryota</taxon>
        <taxon>Fungi</taxon>
        <taxon>Dikarya</taxon>
        <taxon>Basidiomycota</taxon>
        <taxon>Agaricomycotina</taxon>
        <taxon>Agaricomycetes</taxon>
        <taxon>Polyporales</taxon>
        <taxon>Polyporaceae</taxon>
        <taxon>Trametes</taxon>
    </lineage>
</organism>
<dbReference type="EC" id="1.14.99.56" evidence="15"/>
<keyword evidence="19" id="KW-1185">Reference proteome</keyword>
<dbReference type="AlphaFoldDB" id="A0A1M2W3S4"/>
<evidence type="ECO:0000256" key="12">
    <source>
        <dbReference type="ARBA" id="ARBA00023326"/>
    </source>
</evidence>
<dbReference type="STRING" id="154538.A0A1M2W3S4"/>
<keyword evidence="8" id="KW-0186">Copper</keyword>
<evidence type="ECO:0000256" key="11">
    <source>
        <dbReference type="ARBA" id="ARBA00023277"/>
    </source>
</evidence>
<keyword evidence="4" id="KW-0479">Metal-binding</keyword>
<reference evidence="18 19" key="1">
    <citation type="submission" date="2016-10" db="EMBL/GenBank/DDBJ databases">
        <title>Genome sequence of the basidiomycete white-rot fungus Trametes pubescens.</title>
        <authorList>
            <person name="Makela M.R."/>
            <person name="Granchi Z."/>
            <person name="Peng M."/>
            <person name="De Vries R.P."/>
            <person name="Grigoriev I."/>
            <person name="Riley R."/>
            <person name="Hilden K."/>
        </authorList>
    </citation>
    <scope>NUCLEOTIDE SEQUENCE [LARGE SCALE GENOMIC DNA]</scope>
    <source>
        <strain evidence="18 19">FBCC735</strain>
    </source>
</reference>
<accession>A0A1M2W3S4</accession>
<keyword evidence="6" id="KW-0136">Cellulose degradation</keyword>
<protein>
    <recommendedName>
        <fullName evidence="15">lytic cellulose monooxygenase (C4-dehydrogenating)</fullName>
        <ecNumber evidence="15">1.14.99.56</ecNumber>
    </recommendedName>
</protein>
<comment type="subcellular location">
    <subcellularLocation>
        <location evidence="2">Secreted</location>
    </subcellularLocation>
</comment>
<evidence type="ECO:0000256" key="8">
    <source>
        <dbReference type="ARBA" id="ARBA00023008"/>
    </source>
</evidence>
<dbReference type="PANTHER" id="PTHR33353:SF10">
    <property type="entry name" value="ENDO-BETA-1,4-GLUCANASE D"/>
    <property type="match status" value="1"/>
</dbReference>
<dbReference type="GO" id="GO:0004497">
    <property type="term" value="F:monooxygenase activity"/>
    <property type="evidence" value="ECO:0007669"/>
    <property type="project" value="UniProtKB-KW"/>
</dbReference>
<evidence type="ECO:0000256" key="4">
    <source>
        <dbReference type="ARBA" id="ARBA00022723"/>
    </source>
</evidence>
<evidence type="ECO:0000256" key="15">
    <source>
        <dbReference type="ARBA" id="ARBA00047174"/>
    </source>
</evidence>
<evidence type="ECO:0000256" key="13">
    <source>
        <dbReference type="ARBA" id="ARBA00044502"/>
    </source>
</evidence>
<dbReference type="Gene3D" id="2.70.50.70">
    <property type="match status" value="1"/>
</dbReference>
<dbReference type="OMA" id="SIFLEYR"/>
<evidence type="ECO:0000256" key="5">
    <source>
        <dbReference type="ARBA" id="ARBA00022729"/>
    </source>
</evidence>
<dbReference type="EMBL" id="MNAD01000280">
    <property type="protein sequence ID" value="OJT14517.1"/>
    <property type="molecule type" value="Genomic_DNA"/>
</dbReference>
<name>A0A1M2W3S4_TRAPU</name>
<evidence type="ECO:0000256" key="9">
    <source>
        <dbReference type="ARBA" id="ARBA00023033"/>
    </source>
</evidence>
<comment type="cofactor">
    <cofactor evidence="1">
        <name>Cu(2+)</name>
        <dbReference type="ChEBI" id="CHEBI:29036"/>
    </cofactor>
</comment>
<keyword evidence="12" id="KW-0624">Polysaccharide degradation</keyword>
<evidence type="ECO:0000256" key="16">
    <source>
        <dbReference type="SAM" id="SignalP"/>
    </source>
</evidence>
<sequence length="199" mass="21337">MFSSTLSLAALGLALIAPTVVNAHGFIHTYEIGGTSYSGWLPFSDPYESPVPSRIERKIPGDGPILDVTSSDLACNTGGESGVKAIATAAAGSKITFDWQSWPADHMGPVTTYMTDCKGDCSTFDASNAKWFKIDAAGYTNGQWAATQLIANGAKWTSTIPSELQAGEYLVRHEIIALHDAGAPQFYPSCAYVYRLRDF</sequence>
<keyword evidence="9 18" id="KW-0503">Monooxygenase</keyword>
<keyword evidence="5 16" id="KW-0732">Signal</keyword>
<dbReference type="CDD" id="cd21175">
    <property type="entry name" value="LPMO_AA9"/>
    <property type="match status" value="1"/>
</dbReference>
<feature type="domain" description="Auxiliary Activity family 9 catalytic" evidence="17">
    <location>
        <begin position="24"/>
        <end position="192"/>
    </location>
</feature>
<evidence type="ECO:0000256" key="2">
    <source>
        <dbReference type="ARBA" id="ARBA00004613"/>
    </source>
</evidence>
<dbReference type="GO" id="GO:0030245">
    <property type="term" value="P:cellulose catabolic process"/>
    <property type="evidence" value="ECO:0007669"/>
    <property type="project" value="UniProtKB-KW"/>
</dbReference>
<dbReference type="GO" id="GO:0046872">
    <property type="term" value="F:metal ion binding"/>
    <property type="evidence" value="ECO:0007669"/>
    <property type="project" value="UniProtKB-KW"/>
</dbReference>
<evidence type="ECO:0000256" key="1">
    <source>
        <dbReference type="ARBA" id="ARBA00001973"/>
    </source>
</evidence>